<dbReference type="EMBL" id="CP019948">
    <property type="protein sequence ID" value="ARN81690.1"/>
    <property type="molecule type" value="Genomic_DNA"/>
</dbReference>
<dbReference type="PANTHER" id="PTHR46401:SF9">
    <property type="entry name" value="MANNOSYLTRANSFERASE A"/>
    <property type="match status" value="1"/>
</dbReference>
<organism evidence="2 3">
    <name type="scientific">Methylocystis bryophila</name>
    <dbReference type="NCBI Taxonomy" id="655015"/>
    <lineage>
        <taxon>Bacteria</taxon>
        <taxon>Pseudomonadati</taxon>
        <taxon>Pseudomonadota</taxon>
        <taxon>Alphaproteobacteria</taxon>
        <taxon>Hyphomicrobiales</taxon>
        <taxon>Methylocystaceae</taxon>
        <taxon>Methylocystis</taxon>
    </lineage>
</organism>
<keyword evidence="3" id="KW-1185">Reference proteome</keyword>
<reference evidence="2 3" key="1">
    <citation type="submission" date="2017-02" db="EMBL/GenBank/DDBJ databases">
        <authorList>
            <person name="Peterson S.W."/>
        </authorList>
    </citation>
    <scope>NUCLEOTIDE SEQUENCE [LARGE SCALE GENOMIC DNA]</scope>
    <source>
        <strain evidence="2 3">S285</strain>
    </source>
</reference>
<dbReference type="Proteomes" id="UP000193978">
    <property type="component" value="Chromosome"/>
</dbReference>
<dbReference type="GO" id="GO:0016757">
    <property type="term" value="F:glycosyltransferase activity"/>
    <property type="evidence" value="ECO:0007669"/>
    <property type="project" value="InterPro"/>
</dbReference>
<evidence type="ECO:0000259" key="1">
    <source>
        <dbReference type="Pfam" id="PF00534"/>
    </source>
</evidence>
<dbReference type="Pfam" id="PF00534">
    <property type="entry name" value="Glycos_transf_1"/>
    <property type="match status" value="1"/>
</dbReference>
<dbReference type="CDD" id="cd03809">
    <property type="entry name" value="GT4_MtfB-like"/>
    <property type="match status" value="1"/>
</dbReference>
<dbReference type="SUPFAM" id="SSF53756">
    <property type="entry name" value="UDP-Glycosyltransferase/glycogen phosphorylase"/>
    <property type="match status" value="1"/>
</dbReference>
<dbReference type="AlphaFoldDB" id="A0A1W6MVQ9"/>
<gene>
    <name evidence="2" type="ORF">B1812_12070</name>
</gene>
<dbReference type="RefSeq" id="WP_158658730.1">
    <property type="nucleotide sequence ID" value="NZ_AP027149.1"/>
</dbReference>
<evidence type="ECO:0000313" key="2">
    <source>
        <dbReference type="EMBL" id="ARN81690.1"/>
    </source>
</evidence>
<dbReference type="KEGG" id="mbry:B1812_12070"/>
<sequence length="447" mass="49188">MSDIETQRRKIDAYLLENLSAELDALNRYPIDPYSKWLYVRALEFYWTSSRALRSLRESVDQLRGVKKTELPDDLDGEVPEPAQKPQLLIDMTPTVRSGARTGIQRVVREIARQCALQGLGAPITIQDDGRFLRRYPVAGLSEEIEPEAGDILLLLDAAWNEAPLYPPAMRRMKEKGGTNVVAIYDILPLLHPPLFNRKVGGDFARWFDEIVRASDAAIAISRSTAESVVDYLSAAPSGKPLRVGWWPLGADFSKSAKGAPSAKAHRIAEGAPYFLSVGTLEPRKAYPAALGAFERLWAKGVDIGYTIVGRPGWNTTALQERLRTHPEAGRRLNWLDQASDADLHLLYEKARGTVNASVAEGFGLPVVEAAMHGAPVIASDIPIFREVGGSGARYFDLLAPESLAAAIEATLAEPRRSPQIATIGWRESAAEMVRVIRQADYPLRGT</sequence>
<evidence type="ECO:0000313" key="3">
    <source>
        <dbReference type="Proteomes" id="UP000193978"/>
    </source>
</evidence>
<dbReference type="InterPro" id="IPR001296">
    <property type="entry name" value="Glyco_trans_1"/>
</dbReference>
<name>A0A1W6MVQ9_9HYPH</name>
<dbReference type="PANTHER" id="PTHR46401">
    <property type="entry name" value="GLYCOSYLTRANSFERASE WBBK-RELATED"/>
    <property type="match status" value="1"/>
</dbReference>
<dbReference type="Gene3D" id="3.40.50.2000">
    <property type="entry name" value="Glycogen Phosphorylase B"/>
    <property type="match status" value="2"/>
</dbReference>
<dbReference type="OrthoDB" id="9790710at2"/>
<dbReference type="STRING" id="655015.B1812_12070"/>
<protein>
    <recommendedName>
        <fullName evidence="1">Glycosyl transferase family 1 domain-containing protein</fullName>
    </recommendedName>
</protein>
<feature type="domain" description="Glycosyl transferase family 1" evidence="1">
    <location>
        <begin position="264"/>
        <end position="416"/>
    </location>
</feature>
<proteinExistence type="predicted"/>
<accession>A0A1W6MVQ9</accession>